<feature type="non-terminal residue" evidence="2">
    <location>
        <position position="1"/>
    </location>
</feature>
<dbReference type="Pfam" id="PF13538">
    <property type="entry name" value="UvrD_C_2"/>
    <property type="match status" value="1"/>
</dbReference>
<evidence type="ECO:0000313" key="2">
    <source>
        <dbReference type="EMBL" id="EQD50240.1"/>
    </source>
</evidence>
<dbReference type="Gene3D" id="3.40.50.300">
    <property type="entry name" value="P-loop containing nucleotide triphosphate hydrolases"/>
    <property type="match status" value="1"/>
</dbReference>
<keyword evidence="2" id="KW-0067">ATP-binding</keyword>
<dbReference type="AlphaFoldDB" id="T1B7R5"/>
<keyword evidence="2" id="KW-0547">Nucleotide-binding</keyword>
<dbReference type="EMBL" id="AUZZ01005276">
    <property type="protein sequence ID" value="EQD50240.1"/>
    <property type="molecule type" value="Genomic_DNA"/>
</dbReference>
<keyword evidence="2" id="KW-0347">Helicase</keyword>
<reference evidence="2" key="2">
    <citation type="journal article" date="2014" name="ISME J.">
        <title>Microbial stratification in low pH oxic and suboxic macroscopic growths along an acid mine drainage.</title>
        <authorList>
            <person name="Mendez-Garcia C."/>
            <person name="Mesa V."/>
            <person name="Sprenger R.R."/>
            <person name="Richter M."/>
            <person name="Diez M.S."/>
            <person name="Solano J."/>
            <person name="Bargiela R."/>
            <person name="Golyshina O.V."/>
            <person name="Manteca A."/>
            <person name="Ramos J.L."/>
            <person name="Gallego J.R."/>
            <person name="Llorente I."/>
            <person name="Martins Dos Santos V.A."/>
            <person name="Jensen O.N."/>
            <person name="Pelaez A.I."/>
            <person name="Sanchez J."/>
            <person name="Ferrer M."/>
        </authorList>
    </citation>
    <scope>NUCLEOTIDE SEQUENCE</scope>
</reference>
<dbReference type="InterPro" id="IPR027785">
    <property type="entry name" value="UvrD-like_helicase_C"/>
</dbReference>
<evidence type="ECO:0000259" key="1">
    <source>
        <dbReference type="Pfam" id="PF13538"/>
    </source>
</evidence>
<name>T1B7R5_9ZZZZ</name>
<comment type="caution">
    <text evidence="2">The sequence shown here is derived from an EMBL/GenBank/DDBJ whole genome shotgun (WGS) entry which is preliminary data.</text>
</comment>
<gene>
    <name evidence="2" type="ORF">B2A_07375</name>
</gene>
<reference evidence="2" key="1">
    <citation type="submission" date="2013-08" db="EMBL/GenBank/DDBJ databases">
        <authorList>
            <person name="Mendez C."/>
            <person name="Richter M."/>
            <person name="Ferrer M."/>
            <person name="Sanchez J."/>
        </authorList>
    </citation>
    <scope>NUCLEOTIDE SEQUENCE</scope>
</reference>
<proteinExistence type="predicted"/>
<feature type="domain" description="UvrD-like helicase C-terminal" evidence="1">
    <location>
        <begin position="4"/>
        <end position="52"/>
    </location>
</feature>
<dbReference type="SUPFAM" id="SSF52540">
    <property type="entry name" value="P-loop containing nucleoside triphosphate hydrolases"/>
    <property type="match status" value="1"/>
</dbReference>
<protein>
    <submittedName>
        <fullName evidence="2">Helicase, RecD/TraA family</fullName>
    </submittedName>
</protein>
<organism evidence="2">
    <name type="scientific">mine drainage metagenome</name>
    <dbReference type="NCBI Taxonomy" id="410659"/>
    <lineage>
        <taxon>unclassified sequences</taxon>
        <taxon>metagenomes</taxon>
        <taxon>ecological metagenomes</taxon>
    </lineage>
</organism>
<accession>T1B7R5</accession>
<keyword evidence="2" id="KW-0378">Hydrolase</keyword>
<sequence length="95" mass="10542">EIRLAYALTIHKSQGSEFPVVLMGVAMEHFVMLKRNLVYTGITRARKLMVMVGDARAVGQAVKDDSIGERHSKLAEWLSEHGRAGEGEGEFEGDR</sequence>
<dbReference type="CDD" id="cd18809">
    <property type="entry name" value="SF1_C_RecD"/>
    <property type="match status" value="1"/>
</dbReference>
<dbReference type="GO" id="GO:0004386">
    <property type="term" value="F:helicase activity"/>
    <property type="evidence" value="ECO:0007669"/>
    <property type="project" value="UniProtKB-KW"/>
</dbReference>
<dbReference type="InterPro" id="IPR027417">
    <property type="entry name" value="P-loop_NTPase"/>
</dbReference>